<keyword evidence="2" id="KW-1185">Reference proteome</keyword>
<organism evidence="1 2">
    <name type="scientific">Schinkia azotoformans LMG 9581</name>
    <dbReference type="NCBI Taxonomy" id="1131731"/>
    <lineage>
        <taxon>Bacteria</taxon>
        <taxon>Bacillati</taxon>
        <taxon>Bacillota</taxon>
        <taxon>Bacilli</taxon>
        <taxon>Bacillales</taxon>
        <taxon>Bacillaceae</taxon>
        <taxon>Calidifontibacillus/Schinkia group</taxon>
        <taxon>Schinkia</taxon>
    </lineage>
</organism>
<protein>
    <submittedName>
        <fullName evidence="1">Uncharacterized protein</fullName>
    </submittedName>
</protein>
<reference evidence="1 2" key="1">
    <citation type="journal article" date="2012" name="Front. Microbiol.">
        <title>Redundancy and modularity in membrane-associated dissimilatory nitrate reduction in Bacillus.</title>
        <authorList>
            <person name="Heylen K."/>
            <person name="Keltjens J."/>
        </authorList>
    </citation>
    <scope>NUCLEOTIDE SEQUENCE [LARGE SCALE GENOMIC DNA]</scope>
    <source>
        <strain evidence="1 2">LMG 9581</strain>
    </source>
</reference>
<dbReference type="RefSeq" id="WP_003329858.1">
    <property type="nucleotide sequence ID" value="NZ_AJLR01000037.1"/>
</dbReference>
<evidence type="ECO:0000313" key="1">
    <source>
        <dbReference type="EMBL" id="EKN68681.1"/>
    </source>
</evidence>
<dbReference type="GeneID" id="89468337"/>
<proteinExistence type="predicted"/>
<dbReference type="EMBL" id="AJLR01000037">
    <property type="protein sequence ID" value="EKN68681.1"/>
    <property type="molecule type" value="Genomic_DNA"/>
</dbReference>
<name>K6E5Y0_SCHAZ</name>
<comment type="caution">
    <text evidence="1">The sequence shown here is derived from an EMBL/GenBank/DDBJ whole genome shotgun (WGS) entry which is preliminary data.</text>
</comment>
<sequence length="65" mass="7372">MSHCGTGETVRYNQVKGVGWNTTHRLSTYMMEIFSEPANRPWRNDFVREDPDGYVGGSYSGKIKG</sequence>
<evidence type="ECO:0000313" key="2">
    <source>
        <dbReference type="Proteomes" id="UP000006315"/>
    </source>
</evidence>
<accession>K6E5Y0</accession>
<dbReference type="Proteomes" id="UP000006315">
    <property type="component" value="Unassembled WGS sequence"/>
</dbReference>
<gene>
    <name evidence="1" type="ORF">BAZO_03460</name>
</gene>
<dbReference type="PATRIC" id="fig|1131731.3.peg.711"/>
<dbReference type="AlphaFoldDB" id="K6E5Y0"/>
<dbReference type="STRING" id="1131731.BAZO_03460"/>